<reference evidence="2 3" key="1">
    <citation type="submission" date="2023-12" db="EMBL/GenBank/DDBJ databases">
        <title>A high-quality genome assembly for Dillenia turbinata (Dilleniales).</title>
        <authorList>
            <person name="Chanderbali A."/>
        </authorList>
    </citation>
    <scope>NUCLEOTIDE SEQUENCE [LARGE SCALE GENOMIC DNA]</scope>
    <source>
        <strain evidence="2">LSX21</strain>
        <tissue evidence="2">Leaf</tissue>
    </source>
</reference>
<dbReference type="Proteomes" id="UP001370490">
    <property type="component" value="Unassembled WGS sequence"/>
</dbReference>
<protein>
    <submittedName>
        <fullName evidence="2">Uncharacterized protein</fullName>
    </submittedName>
</protein>
<feature type="compositionally biased region" description="Polar residues" evidence="1">
    <location>
        <begin position="55"/>
        <end position="64"/>
    </location>
</feature>
<proteinExistence type="predicted"/>
<dbReference type="EMBL" id="JBAMMX010000001">
    <property type="protein sequence ID" value="KAK6947124.1"/>
    <property type="molecule type" value="Genomic_DNA"/>
</dbReference>
<dbReference type="PANTHER" id="PTHR47852">
    <property type="entry name" value="OS06G0298400 PROTEIN"/>
    <property type="match status" value="1"/>
</dbReference>
<sequence>MGKRKERRLAALSNAGRRVKLDLFVEPSGELGGSSASEDVGGDIDPKQRPGLLKSPTSSGQQPENPLLLLGQYSDEELDEESNKGLGTTVSVSQLPEPVDVVINLNLHERCGNIAKDPSTVARG</sequence>
<name>A0AAN8W6L8_9MAGN</name>
<evidence type="ECO:0000313" key="3">
    <source>
        <dbReference type="Proteomes" id="UP001370490"/>
    </source>
</evidence>
<dbReference type="PANTHER" id="PTHR47852:SF2">
    <property type="entry name" value="WW DOMAIN-CONTAINING PROTEIN"/>
    <property type="match status" value="1"/>
</dbReference>
<evidence type="ECO:0000313" key="2">
    <source>
        <dbReference type="EMBL" id="KAK6947124.1"/>
    </source>
</evidence>
<comment type="caution">
    <text evidence="2">The sequence shown here is derived from an EMBL/GenBank/DDBJ whole genome shotgun (WGS) entry which is preliminary data.</text>
</comment>
<feature type="region of interest" description="Disordered" evidence="1">
    <location>
        <begin position="27"/>
        <end position="91"/>
    </location>
</feature>
<evidence type="ECO:0000256" key="1">
    <source>
        <dbReference type="SAM" id="MobiDB-lite"/>
    </source>
</evidence>
<accession>A0AAN8W6L8</accession>
<keyword evidence="3" id="KW-1185">Reference proteome</keyword>
<organism evidence="2 3">
    <name type="scientific">Dillenia turbinata</name>
    <dbReference type="NCBI Taxonomy" id="194707"/>
    <lineage>
        <taxon>Eukaryota</taxon>
        <taxon>Viridiplantae</taxon>
        <taxon>Streptophyta</taxon>
        <taxon>Embryophyta</taxon>
        <taxon>Tracheophyta</taxon>
        <taxon>Spermatophyta</taxon>
        <taxon>Magnoliopsida</taxon>
        <taxon>eudicotyledons</taxon>
        <taxon>Gunneridae</taxon>
        <taxon>Pentapetalae</taxon>
        <taxon>Dilleniales</taxon>
        <taxon>Dilleniaceae</taxon>
        <taxon>Dillenia</taxon>
    </lineage>
</organism>
<gene>
    <name evidence="2" type="ORF">RJ641_000597</name>
</gene>
<dbReference type="AlphaFoldDB" id="A0AAN8W6L8"/>